<reference evidence="1 2" key="1">
    <citation type="submission" date="2015-04" db="EMBL/GenBank/DDBJ databases">
        <authorList>
            <person name="Syromyatnikov M.Y."/>
            <person name="Popov V.N."/>
        </authorList>
    </citation>
    <scope>NUCLEOTIDE SEQUENCE [LARGE SCALE GENOMIC DNA]</scope>
</reference>
<keyword evidence="2" id="KW-1185">Reference proteome</keyword>
<organism evidence="1 2">
    <name type="scientific">Clunio marinus</name>
    <dbReference type="NCBI Taxonomy" id="568069"/>
    <lineage>
        <taxon>Eukaryota</taxon>
        <taxon>Metazoa</taxon>
        <taxon>Ecdysozoa</taxon>
        <taxon>Arthropoda</taxon>
        <taxon>Hexapoda</taxon>
        <taxon>Insecta</taxon>
        <taxon>Pterygota</taxon>
        <taxon>Neoptera</taxon>
        <taxon>Endopterygota</taxon>
        <taxon>Diptera</taxon>
        <taxon>Nematocera</taxon>
        <taxon>Chironomoidea</taxon>
        <taxon>Chironomidae</taxon>
        <taxon>Clunio</taxon>
    </lineage>
</organism>
<evidence type="ECO:0000313" key="1">
    <source>
        <dbReference type="EMBL" id="CRL04076.1"/>
    </source>
</evidence>
<dbReference type="AlphaFoldDB" id="A0A1J1IWZ5"/>
<proteinExistence type="predicted"/>
<protein>
    <submittedName>
        <fullName evidence="1">CLUMA_CG017189, isoform A</fullName>
    </submittedName>
</protein>
<sequence>MFTSHTYKIKQMKAHSVVSWTWLGLAKIKAKYLGFTMADGIEVEQMVESRPKKVVSTDQDDCKISMNVSRHKSNHADVK</sequence>
<evidence type="ECO:0000313" key="2">
    <source>
        <dbReference type="Proteomes" id="UP000183832"/>
    </source>
</evidence>
<dbReference type="EMBL" id="CVRI01000061">
    <property type="protein sequence ID" value="CRL04076.1"/>
    <property type="molecule type" value="Genomic_DNA"/>
</dbReference>
<gene>
    <name evidence="1" type="ORF">CLUMA_CG017189</name>
</gene>
<dbReference type="Proteomes" id="UP000183832">
    <property type="component" value="Unassembled WGS sequence"/>
</dbReference>
<accession>A0A1J1IWZ5</accession>
<name>A0A1J1IWZ5_9DIPT</name>